<proteinExistence type="predicted"/>
<evidence type="ECO:0000313" key="2">
    <source>
        <dbReference type="EMBL" id="KKN50839.1"/>
    </source>
</evidence>
<feature type="compositionally biased region" description="Basic and acidic residues" evidence="1">
    <location>
        <begin position="71"/>
        <end position="85"/>
    </location>
</feature>
<accession>A0A0F9R7T0</accession>
<dbReference type="InterPro" id="IPR046229">
    <property type="entry name" value="TnpC-like"/>
</dbReference>
<comment type="caution">
    <text evidence="2">The sequence shown here is derived from an EMBL/GenBank/DDBJ whole genome shotgun (WGS) entry which is preliminary data.</text>
</comment>
<gene>
    <name evidence="2" type="ORF">LCGC14_0628750</name>
</gene>
<sequence>MSKPSESDTHKRIRLAIVRLEKGQPKLVEKGRRVSVAAVAEEAGVSRALIHKDYPDLMERIRGNGNKAIQRQRDEKHEKLKEERAKNRQLREKIVELTEQRNELASKNATLELENRRLSAILESKNVTVFRGKPSE</sequence>
<evidence type="ECO:0000256" key="1">
    <source>
        <dbReference type="SAM" id="MobiDB-lite"/>
    </source>
</evidence>
<dbReference type="EMBL" id="LAZR01001093">
    <property type="protein sequence ID" value="KKN50839.1"/>
    <property type="molecule type" value="Genomic_DNA"/>
</dbReference>
<name>A0A0F9R7T0_9ZZZZ</name>
<reference evidence="2" key="1">
    <citation type="journal article" date="2015" name="Nature">
        <title>Complex archaea that bridge the gap between prokaryotes and eukaryotes.</title>
        <authorList>
            <person name="Spang A."/>
            <person name="Saw J.H."/>
            <person name="Jorgensen S.L."/>
            <person name="Zaremba-Niedzwiedzka K."/>
            <person name="Martijn J."/>
            <person name="Lind A.E."/>
            <person name="van Eijk R."/>
            <person name="Schleper C."/>
            <person name="Guy L."/>
            <person name="Ettema T.J."/>
        </authorList>
    </citation>
    <scope>NUCLEOTIDE SEQUENCE</scope>
</reference>
<feature type="region of interest" description="Disordered" evidence="1">
    <location>
        <begin position="65"/>
        <end position="85"/>
    </location>
</feature>
<dbReference type="Pfam" id="PF19776">
    <property type="entry name" value="DUF6262"/>
    <property type="match status" value="1"/>
</dbReference>
<dbReference type="AlphaFoldDB" id="A0A0F9R7T0"/>
<protein>
    <submittedName>
        <fullName evidence="2">Uncharacterized protein</fullName>
    </submittedName>
</protein>
<organism evidence="2">
    <name type="scientific">marine sediment metagenome</name>
    <dbReference type="NCBI Taxonomy" id="412755"/>
    <lineage>
        <taxon>unclassified sequences</taxon>
        <taxon>metagenomes</taxon>
        <taxon>ecological metagenomes</taxon>
    </lineage>
</organism>